<sequence>MPAAKTGFNRVLDDLARRQLHLDFEFGTAAEKYEPVRSIGAGAFGIVCEAEETTSDGGFTKIREFVIRIQGELKNMRQLSAINDDVKRKYRLNGARDGAEVERSQVALSDASQDDTKTTSPHDRSRREYITPLDSAVFSPERISFE</sequence>
<dbReference type="Gene3D" id="3.30.200.20">
    <property type="entry name" value="Phosphorylase Kinase, domain 1"/>
    <property type="match status" value="1"/>
</dbReference>
<feature type="compositionally biased region" description="Basic and acidic residues" evidence="1">
    <location>
        <begin position="114"/>
        <end position="129"/>
    </location>
</feature>
<feature type="region of interest" description="Disordered" evidence="1">
    <location>
        <begin position="93"/>
        <end position="131"/>
    </location>
</feature>
<proteinExistence type="predicted"/>
<accession>A0A0C2GI36</accession>
<dbReference type="OrthoDB" id="192887at2759"/>
<dbReference type="Proteomes" id="UP000054047">
    <property type="component" value="Unassembled WGS sequence"/>
</dbReference>
<evidence type="ECO:0008006" key="4">
    <source>
        <dbReference type="Google" id="ProtNLM"/>
    </source>
</evidence>
<protein>
    <recommendedName>
        <fullName evidence="4">Protein kinase domain-containing protein</fullName>
    </recommendedName>
</protein>
<evidence type="ECO:0000313" key="2">
    <source>
        <dbReference type="EMBL" id="KIH58524.1"/>
    </source>
</evidence>
<keyword evidence="3" id="KW-1185">Reference proteome</keyword>
<evidence type="ECO:0000313" key="3">
    <source>
        <dbReference type="Proteomes" id="UP000054047"/>
    </source>
</evidence>
<gene>
    <name evidence="2" type="ORF">ANCDUO_11269</name>
</gene>
<organism evidence="2 3">
    <name type="scientific">Ancylostoma duodenale</name>
    <dbReference type="NCBI Taxonomy" id="51022"/>
    <lineage>
        <taxon>Eukaryota</taxon>
        <taxon>Metazoa</taxon>
        <taxon>Ecdysozoa</taxon>
        <taxon>Nematoda</taxon>
        <taxon>Chromadorea</taxon>
        <taxon>Rhabditida</taxon>
        <taxon>Rhabditina</taxon>
        <taxon>Rhabditomorpha</taxon>
        <taxon>Strongyloidea</taxon>
        <taxon>Ancylostomatidae</taxon>
        <taxon>Ancylostomatinae</taxon>
        <taxon>Ancylostoma</taxon>
    </lineage>
</organism>
<dbReference type="AlphaFoldDB" id="A0A0C2GI36"/>
<name>A0A0C2GI36_9BILA</name>
<reference evidence="2 3" key="1">
    <citation type="submission" date="2013-12" db="EMBL/GenBank/DDBJ databases">
        <title>Draft genome of the parsitic nematode Ancylostoma duodenale.</title>
        <authorList>
            <person name="Mitreva M."/>
        </authorList>
    </citation>
    <scope>NUCLEOTIDE SEQUENCE [LARGE SCALE GENOMIC DNA]</scope>
    <source>
        <strain evidence="2 3">Zhejiang</strain>
    </source>
</reference>
<dbReference type="EMBL" id="KN733025">
    <property type="protein sequence ID" value="KIH58524.1"/>
    <property type="molecule type" value="Genomic_DNA"/>
</dbReference>
<evidence type="ECO:0000256" key="1">
    <source>
        <dbReference type="SAM" id="MobiDB-lite"/>
    </source>
</evidence>